<evidence type="ECO:0000313" key="2">
    <source>
        <dbReference type="EMBL" id="SFK19126.1"/>
    </source>
</evidence>
<evidence type="ECO:0000313" key="3">
    <source>
        <dbReference type="Proteomes" id="UP000243374"/>
    </source>
</evidence>
<dbReference type="SUPFAM" id="SSF53474">
    <property type="entry name" value="alpha/beta-Hydrolases"/>
    <property type="match status" value="1"/>
</dbReference>
<dbReference type="OrthoDB" id="9789573at2"/>
<dbReference type="AlphaFoldDB" id="A0A662ZC17"/>
<dbReference type="RefSeq" id="WP_074840960.1">
    <property type="nucleotide sequence ID" value="NZ_CP047056.1"/>
</dbReference>
<dbReference type="Gene3D" id="3.40.50.1820">
    <property type="entry name" value="alpha/beta hydrolase"/>
    <property type="match status" value="1"/>
</dbReference>
<dbReference type="Proteomes" id="UP000243374">
    <property type="component" value="Unassembled WGS sequence"/>
</dbReference>
<protein>
    <recommendedName>
        <fullName evidence="1">AB hydrolase-1 domain-containing protein</fullName>
    </recommendedName>
</protein>
<dbReference type="EMBL" id="FOSF01000035">
    <property type="protein sequence ID" value="SFK19126.1"/>
    <property type="molecule type" value="Genomic_DNA"/>
</dbReference>
<keyword evidence="3" id="KW-1185">Reference proteome</keyword>
<name>A0A662ZC17_9GAMM</name>
<feature type="domain" description="AB hydrolase-1" evidence="1">
    <location>
        <begin position="30"/>
        <end position="141"/>
    </location>
</feature>
<organism evidence="2 3">
    <name type="scientific">Succinivibrio dextrinosolvens</name>
    <dbReference type="NCBI Taxonomy" id="83771"/>
    <lineage>
        <taxon>Bacteria</taxon>
        <taxon>Pseudomonadati</taxon>
        <taxon>Pseudomonadota</taxon>
        <taxon>Gammaproteobacteria</taxon>
        <taxon>Aeromonadales</taxon>
        <taxon>Succinivibrionaceae</taxon>
        <taxon>Succinivibrio</taxon>
    </lineage>
</organism>
<dbReference type="InterPro" id="IPR000073">
    <property type="entry name" value="AB_hydrolase_1"/>
</dbReference>
<reference evidence="2 3" key="1">
    <citation type="submission" date="2016-10" db="EMBL/GenBank/DDBJ databases">
        <authorList>
            <person name="Varghese N."/>
            <person name="Submissions S."/>
        </authorList>
    </citation>
    <scope>NUCLEOTIDE SEQUENCE [LARGE SCALE GENOMIC DNA]</scope>
    <source>
        <strain evidence="2 3">22B</strain>
    </source>
</reference>
<proteinExistence type="predicted"/>
<accession>A0A662ZC17</accession>
<evidence type="ECO:0000259" key="1">
    <source>
        <dbReference type="Pfam" id="PF00561"/>
    </source>
</evidence>
<gene>
    <name evidence="2" type="ORF">SAMN04487865_103511</name>
</gene>
<dbReference type="InterPro" id="IPR029058">
    <property type="entry name" value="AB_hydrolase_fold"/>
</dbReference>
<dbReference type="Pfam" id="PF00561">
    <property type="entry name" value="Abhydrolase_1"/>
    <property type="match status" value="1"/>
</dbReference>
<sequence length="256" mass="29563">MEKLFDINEKGYSVRCKLFYDKDIHSIDKVVIATHGFGGFKDNKSVEKFAERIDTKYKGFGVITFDWPCHGQDARKKLLISECQTYLQLVIDYAREHLKAQALYNYSVSFGGFNTLKYIEDHGNPFDRIALRSTSVKLYDIMSSTISEDDHKKLSKGKEVLAGRDRKMKISKEFLESLKTIDDEIAAFDYIDYAESILMIHGTLDDSVPIENAKEFSEKNIIELVEVEKADHRFSDPKRMDFAIQKIIDFFAPHNN</sequence>